<dbReference type="EMBL" id="GBRH01217276">
    <property type="protein sequence ID" value="JAD80619.1"/>
    <property type="molecule type" value="Transcribed_RNA"/>
</dbReference>
<organism evidence="1">
    <name type="scientific">Arundo donax</name>
    <name type="common">Giant reed</name>
    <name type="synonym">Donax arundinaceus</name>
    <dbReference type="NCBI Taxonomy" id="35708"/>
    <lineage>
        <taxon>Eukaryota</taxon>
        <taxon>Viridiplantae</taxon>
        <taxon>Streptophyta</taxon>
        <taxon>Embryophyta</taxon>
        <taxon>Tracheophyta</taxon>
        <taxon>Spermatophyta</taxon>
        <taxon>Magnoliopsida</taxon>
        <taxon>Liliopsida</taxon>
        <taxon>Poales</taxon>
        <taxon>Poaceae</taxon>
        <taxon>PACMAD clade</taxon>
        <taxon>Arundinoideae</taxon>
        <taxon>Arundineae</taxon>
        <taxon>Arundo</taxon>
    </lineage>
</organism>
<sequence>MCSLDSTALVIPQQPRTQFSVPPMAVTMRSTTTTVMKTKMRG</sequence>
<name>A0A0A9CWE8_ARUDO</name>
<accession>A0A0A9CWE8</accession>
<evidence type="ECO:0000313" key="1">
    <source>
        <dbReference type="EMBL" id="JAD80619.1"/>
    </source>
</evidence>
<dbReference type="AlphaFoldDB" id="A0A0A9CWE8"/>
<proteinExistence type="predicted"/>
<protein>
    <submittedName>
        <fullName evidence="1">Uncharacterized protein</fullName>
    </submittedName>
</protein>
<reference evidence="1" key="2">
    <citation type="journal article" date="2015" name="Data Brief">
        <title>Shoot transcriptome of the giant reed, Arundo donax.</title>
        <authorList>
            <person name="Barrero R.A."/>
            <person name="Guerrero F.D."/>
            <person name="Moolhuijzen P."/>
            <person name="Goolsby J.A."/>
            <person name="Tidwell J."/>
            <person name="Bellgard S.E."/>
            <person name="Bellgard M.I."/>
        </authorList>
    </citation>
    <scope>NUCLEOTIDE SEQUENCE</scope>
    <source>
        <tissue evidence="1">Shoot tissue taken approximately 20 cm above the soil surface</tissue>
    </source>
</reference>
<reference evidence="1" key="1">
    <citation type="submission" date="2014-09" db="EMBL/GenBank/DDBJ databases">
        <authorList>
            <person name="Magalhaes I.L.F."/>
            <person name="Oliveira U."/>
            <person name="Santos F.R."/>
            <person name="Vidigal T.H.D.A."/>
            <person name="Brescovit A.D."/>
            <person name="Santos A.J."/>
        </authorList>
    </citation>
    <scope>NUCLEOTIDE SEQUENCE</scope>
    <source>
        <tissue evidence="1">Shoot tissue taken approximately 20 cm above the soil surface</tissue>
    </source>
</reference>